<evidence type="ECO:0000256" key="6">
    <source>
        <dbReference type="SAM" id="MobiDB-lite"/>
    </source>
</evidence>
<feature type="domain" description="Replication protein A OB" evidence="8">
    <location>
        <begin position="297"/>
        <end position="389"/>
    </location>
</feature>
<feature type="domain" description="Replication factor A C-terminal" evidence="7">
    <location>
        <begin position="475"/>
        <end position="616"/>
    </location>
</feature>
<proteinExistence type="evidence at transcript level"/>
<dbReference type="CDD" id="cd04475">
    <property type="entry name" value="RPA1_DBD_B"/>
    <property type="match status" value="1"/>
</dbReference>
<feature type="compositionally biased region" description="Polar residues" evidence="6">
    <location>
        <begin position="139"/>
        <end position="150"/>
    </location>
</feature>
<accession>A0A516AG63</accession>
<dbReference type="PANTHER" id="PTHR47165">
    <property type="entry name" value="OS03G0429900 PROTEIN"/>
    <property type="match status" value="1"/>
</dbReference>
<keyword evidence="5 9" id="KW-0238">DNA-binding</keyword>
<evidence type="ECO:0000256" key="4">
    <source>
        <dbReference type="ARBA" id="ARBA00022833"/>
    </source>
</evidence>
<organism evidence="9">
    <name type="scientific">Lingulaulax polyedra</name>
    <name type="common">Dinoflagellate</name>
    <name type="synonym">Lingulodinium polyedra</name>
    <dbReference type="NCBI Taxonomy" id="160621"/>
    <lineage>
        <taxon>Eukaryota</taxon>
        <taxon>Sar</taxon>
        <taxon>Alveolata</taxon>
        <taxon>Dinophyceae</taxon>
        <taxon>Gonyaulacales</taxon>
        <taxon>Lingulodiniaceae</taxon>
        <taxon>Lingulaulax</taxon>
    </lineage>
</organism>
<dbReference type="InterPro" id="IPR012340">
    <property type="entry name" value="NA-bd_OB-fold"/>
</dbReference>
<evidence type="ECO:0000256" key="1">
    <source>
        <dbReference type="ARBA" id="ARBA00005690"/>
    </source>
</evidence>
<keyword evidence="2" id="KW-0479">Metal-binding</keyword>
<keyword evidence="4" id="KW-0862">Zinc</keyword>
<keyword evidence="3" id="KW-0863">Zinc-finger</keyword>
<evidence type="ECO:0000256" key="5">
    <source>
        <dbReference type="ARBA" id="ARBA00023125"/>
    </source>
</evidence>
<dbReference type="GO" id="GO:0008270">
    <property type="term" value="F:zinc ion binding"/>
    <property type="evidence" value="ECO:0007669"/>
    <property type="project" value="UniProtKB-KW"/>
</dbReference>
<feature type="region of interest" description="Disordered" evidence="6">
    <location>
        <begin position="116"/>
        <end position="151"/>
    </location>
</feature>
<evidence type="ECO:0000256" key="2">
    <source>
        <dbReference type="ARBA" id="ARBA00022723"/>
    </source>
</evidence>
<dbReference type="Pfam" id="PF16900">
    <property type="entry name" value="REPA_OB_2"/>
    <property type="match status" value="1"/>
</dbReference>
<dbReference type="Gene3D" id="2.40.50.140">
    <property type="entry name" value="Nucleic acid-binding proteins"/>
    <property type="match status" value="4"/>
</dbReference>
<evidence type="ECO:0000259" key="8">
    <source>
        <dbReference type="Pfam" id="PF16900"/>
    </source>
</evidence>
<evidence type="ECO:0000259" key="7">
    <source>
        <dbReference type="Pfam" id="PF08646"/>
    </source>
</evidence>
<dbReference type="Pfam" id="PF08646">
    <property type="entry name" value="Rep_fac-A_C"/>
    <property type="match status" value="1"/>
</dbReference>
<dbReference type="SUPFAM" id="SSF50249">
    <property type="entry name" value="Nucleic acid-binding proteins"/>
    <property type="match status" value="3"/>
</dbReference>
<dbReference type="GO" id="GO:0003677">
    <property type="term" value="F:DNA binding"/>
    <property type="evidence" value="ECO:0007669"/>
    <property type="project" value="UniProtKB-KW"/>
</dbReference>
<dbReference type="EMBL" id="MN125841">
    <property type="protein sequence ID" value="QDO16308.1"/>
    <property type="molecule type" value="mRNA"/>
</dbReference>
<dbReference type="AlphaFoldDB" id="A0A516AG63"/>
<protein>
    <submittedName>
        <fullName evidence="9">Replication protein A 70 kDa DNA-binding subunit</fullName>
    </submittedName>
</protein>
<dbReference type="FunFam" id="2.40.50.140:FF:000041">
    <property type="entry name" value="Replication protein A subunit"/>
    <property type="match status" value="1"/>
</dbReference>
<evidence type="ECO:0000313" key="9">
    <source>
        <dbReference type="EMBL" id="QDO16308.1"/>
    </source>
</evidence>
<dbReference type="PANTHER" id="PTHR47165:SF4">
    <property type="entry name" value="OS03G0429900 PROTEIN"/>
    <property type="match status" value="1"/>
</dbReference>
<reference evidence="9" key="1">
    <citation type="journal article" date="2019" name="Microorganisms">
        <title>DNA Damage Response Pathways in Dinoflagellates.</title>
        <authorList>
            <person name="Li C."/>
            <person name="Wong J."/>
        </authorList>
    </citation>
    <scope>NUCLEOTIDE SEQUENCE</scope>
</reference>
<sequence>MSLTGGCVPGLLSGELVPQAGAPCPVLQVLQTLPARPGAGEGWALVLSDGEHHLRALLAEGLHASLPGMGAQAQHSIVELQDWAPPAEVRGQPCVSVRALAPLGFAQGVIGNPRSYQPSWGPAPAPLPTPEHAAMPGHGSSNTSPLQQQPYGALAPQDNMARSGPVPQANAQAAGITPIARLGPHTQHWRVRARVTGKSDVRHFTNARGEGQCFSVELVDREGGEVKATFFGAAVDKFFNLLAPQGVFEISGGSVKPGNPRFTRHAVDITLDERGTVRAAEDDGSIPGVQFDFVPLSSLAELAEGTSVDVAAVVVSALPPTTITTRTGASRMRHAVMLVDESGCTCRLTLWGAQAEANVGIGAGTVLFVRNARITEFNGLRGLDSTDTGIVEAEPSGQRAMGLRKLFEERGEDLARQGLAAAGRGGPRRMLAECAAEGATLLTGLAEGPAGPAGRALTVSPATVTRLPGVEGRPPFYMACDAEVPAAEGRPRPCKRKATASGRGWCCPAGHQCATASPRYSFQVKLADPTAELWAGLFDEEARELLGVPAAELSALWESQEAGDLQAGARLQALLRAAAYRRVSVRLRSRRDVWEGRERVRVTAAACSRVDLVSEAFEMLAGVRQACAAGALCAAGA</sequence>
<name>A0A516AG63_LINPO</name>
<dbReference type="InterPro" id="IPR013955">
    <property type="entry name" value="Rep_factor-A_C"/>
</dbReference>
<dbReference type="CDD" id="cd04474">
    <property type="entry name" value="RPA1_DBD_A"/>
    <property type="match status" value="1"/>
</dbReference>
<evidence type="ECO:0000256" key="3">
    <source>
        <dbReference type="ARBA" id="ARBA00022771"/>
    </source>
</evidence>
<comment type="similarity">
    <text evidence="1">Belongs to the replication factor A protein 1 family.</text>
</comment>
<dbReference type="InterPro" id="IPR031657">
    <property type="entry name" value="REPA_OB_2"/>
</dbReference>